<dbReference type="GO" id="GO:0005886">
    <property type="term" value="C:plasma membrane"/>
    <property type="evidence" value="ECO:0007669"/>
    <property type="project" value="TreeGrafter"/>
</dbReference>
<dbReference type="Pfam" id="PF03435">
    <property type="entry name" value="Sacchrp_dh_NADP"/>
    <property type="match status" value="1"/>
</dbReference>
<name>A0A5B8MPS6_9CHLO</name>
<evidence type="ECO:0000313" key="4">
    <source>
        <dbReference type="EMBL" id="QDZ22054.1"/>
    </source>
</evidence>
<gene>
    <name evidence="4" type="ORF">A3770_06p45720</name>
</gene>
<keyword evidence="2" id="KW-0812">Transmembrane</keyword>
<feature type="transmembrane region" description="Helical" evidence="2">
    <location>
        <begin position="274"/>
        <end position="295"/>
    </location>
</feature>
<dbReference type="AlphaFoldDB" id="A0A5B8MPS6"/>
<dbReference type="InterPro" id="IPR005097">
    <property type="entry name" value="Sacchrp_dh_NADP-bd"/>
</dbReference>
<keyword evidence="2" id="KW-0472">Membrane</keyword>
<dbReference type="InterPro" id="IPR036291">
    <property type="entry name" value="NAD(P)-bd_dom_sf"/>
</dbReference>
<evidence type="ECO:0000256" key="1">
    <source>
        <dbReference type="ARBA" id="ARBA00038048"/>
    </source>
</evidence>
<reference evidence="4 5" key="1">
    <citation type="submission" date="2018-07" db="EMBL/GenBank/DDBJ databases">
        <title>The complete nuclear genome of the prasinophyte Chloropicon primus (CCMP1205).</title>
        <authorList>
            <person name="Pombert J.-F."/>
            <person name="Otis C."/>
            <person name="Turmel M."/>
            <person name="Lemieux C."/>
        </authorList>
    </citation>
    <scope>NUCLEOTIDE SEQUENCE [LARGE SCALE GENOMIC DNA]</scope>
    <source>
        <strain evidence="4 5">CCMP1205</strain>
    </source>
</reference>
<dbReference type="PANTHER" id="PTHR12286:SF5">
    <property type="entry name" value="SACCHAROPINE DEHYDROGENASE-LIKE OXIDOREDUCTASE"/>
    <property type="match status" value="1"/>
</dbReference>
<evidence type="ECO:0000313" key="5">
    <source>
        <dbReference type="Proteomes" id="UP000316726"/>
    </source>
</evidence>
<protein>
    <recommendedName>
        <fullName evidence="3">Saccharopine dehydrogenase NADP binding domain-containing protein</fullName>
    </recommendedName>
</protein>
<dbReference type="Gene3D" id="3.40.50.720">
    <property type="entry name" value="NAD(P)-binding Rossmann-like Domain"/>
    <property type="match status" value="1"/>
</dbReference>
<evidence type="ECO:0000256" key="2">
    <source>
        <dbReference type="SAM" id="Phobius"/>
    </source>
</evidence>
<keyword evidence="2" id="KW-1133">Transmembrane helix</keyword>
<dbReference type="PANTHER" id="PTHR12286">
    <property type="entry name" value="SACCHAROPINE DEHYDROGENASE-LIKE OXIDOREDUCTASE"/>
    <property type="match status" value="1"/>
</dbReference>
<dbReference type="Proteomes" id="UP000316726">
    <property type="component" value="Chromosome 6"/>
</dbReference>
<accession>A0A5B8MPS6</accession>
<feature type="domain" description="Saccharopine dehydrogenase NADP binding" evidence="3">
    <location>
        <begin position="7"/>
        <end position="141"/>
    </location>
</feature>
<keyword evidence="5" id="KW-1185">Reference proteome</keyword>
<dbReference type="OrthoDB" id="10268090at2759"/>
<organism evidence="4 5">
    <name type="scientific">Chloropicon primus</name>
    <dbReference type="NCBI Taxonomy" id="1764295"/>
    <lineage>
        <taxon>Eukaryota</taxon>
        <taxon>Viridiplantae</taxon>
        <taxon>Chlorophyta</taxon>
        <taxon>Chloropicophyceae</taxon>
        <taxon>Chloropicales</taxon>
        <taxon>Chloropicaceae</taxon>
        <taxon>Chloropicon</taxon>
    </lineage>
</organism>
<dbReference type="GO" id="GO:0009247">
    <property type="term" value="P:glycolipid biosynthetic process"/>
    <property type="evidence" value="ECO:0007669"/>
    <property type="project" value="TreeGrafter"/>
</dbReference>
<proteinExistence type="inferred from homology"/>
<comment type="similarity">
    <text evidence="1">Belongs to the saccharopine dehydrogenase family.</text>
</comment>
<sequence length="420" mass="45161">MSRKYDVTIFGATGFTGSLAAEHLARRLKVEGGWSKYAIAGRSATRLGELKERLCKEVDERFEQVGELVGSGSDPAFLEEMCSSSKVVLSYVGPYLKYGLPLARAAIAHGSDLCDITGEATYQMELLKMHEEAKSKGVTILTSCGYDSVPFDVGSLGLVKHLRARVGGAKGKKIFVQALTGPSKGSVSGGTIASAESFVGVSLENHCLDPKAPEGAEGALPYSSLSYHEPSKTYLAPSIMEPVNAKVVYRTRGLLEDLYGDFTFQQFTAVKRRMVAILAALLMGLANVVLASGWARRSLVRWGVLPKPGEGPSKEIRETGFMNEFLYGQVQDEEGASGAVVWVKGRGGDPGYKLTSAMSLHTALCLSKKEEHKGEIHMLGGVLTPAASMGDLLWKTMPQTGVSFELIEDIGKVQVFKPKP</sequence>
<dbReference type="EMBL" id="CP031039">
    <property type="protein sequence ID" value="QDZ22054.1"/>
    <property type="molecule type" value="Genomic_DNA"/>
</dbReference>
<evidence type="ECO:0000259" key="3">
    <source>
        <dbReference type="Pfam" id="PF03435"/>
    </source>
</evidence>
<dbReference type="InterPro" id="IPR051276">
    <property type="entry name" value="Saccharopine_DH-like_oxidrdct"/>
</dbReference>
<dbReference type="SUPFAM" id="SSF51735">
    <property type="entry name" value="NAD(P)-binding Rossmann-fold domains"/>
    <property type="match status" value="1"/>
</dbReference>